<reference evidence="1" key="1">
    <citation type="submission" date="2021-01" db="EMBL/GenBank/DDBJ databases">
        <title>Paracoccus amoyensis sp. nov., isolated from the surface seawater along the coast of Xiamen Island, China.</title>
        <authorList>
            <person name="Lyu L."/>
        </authorList>
    </citation>
    <scope>NUCLEOTIDE SEQUENCE</scope>
    <source>
        <strain evidence="1">MJ17</strain>
    </source>
</reference>
<dbReference type="EMBL" id="JAEPRQ010000001">
    <property type="protein sequence ID" value="MBK4214439.1"/>
    <property type="molecule type" value="Genomic_DNA"/>
</dbReference>
<comment type="caution">
    <text evidence="1">The sequence shown here is derived from an EMBL/GenBank/DDBJ whole genome shotgun (WGS) entry which is preliminary data.</text>
</comment>
<accession>A0A934VZ32</accession>
<evidence type="ECO:0000313" key="1">
    <source>
        <dbReference type="EMBL" id="MBK4214439.1"/>
    </source>
</evidence>
<proteinExistence type="predicted"/>
<evidence type="ECO:0000313" key="2">
    <source>
        <dbReference type="Proteomes" id="UP000640485"/>
    </source>
</evidence>
<gene>
    <name evidence="1" type="ORF">JJJ17_00720</name>
</gene>
<organism evidence="1 2">
    <name type="scientific">Paracoccus caeni</name>
    <dbReference type="NCBI Taxonomy" id="657651"/>
    <lineage>
        <taxon>Bacteria</taxon>
        <taxon>Pseudomonadati</taxon>
        <taxon>Pseudomonadota</taxon>
        <taxon>Alphaproteobacteria</taxon>
        <taxon>Rhodobacterales</taxon>
        <taxon>Paracoccaceae</taxon>
        <taxon>Paracoccus</taxon>
    </lineage>
</organism>
<dbReference type="CDD" id="cd00761">
    <property type="entry name" value="Glyco_tranf_GTA_type"/>
    <property type="match status" value="1"/>
</dbReference>
<dbReference type="Proteomes" id="UP000640485">
    <property type="component" value="Unassembled WGS sequence"/>
</dbReference>
<dbReference type="SUPFAM" id="SSF53448">
    <property type="entry name" value="Nucleotide-diphospho-sugar transferases"/>
    <property type="match status" value="1"/>
</dbReference>
<name>A0A934VZ32_9RHOB</name>
<dbReference type="InterPro" id="IPR029044">
    <property type="entry name" value="Nucleotide-diphossugar_trans"/>
</dbReference>
<protein>
    <submittedName>
        <fullName evidence="1">Glycosyltransferase family 2 protein</fullName>
    </submittedName>
</protein>
<dbReference type="Pfam" id="PF13704">
    <property type="entry name" value="Glyco_tranf_2_4"/>
    <property type="match status" value="1"/>
</dbReference>
<sequence>MGRLWLRYRLRWKRREIIWRAIRAGRALVPLVDRTSQITPGAILAFATIRNEAARLPEFLDHYRRLGVDHFLIVDNDSDDGSLQMLRDQPDLSLWRAGGSYRAARFGMDWLGALLLRHGRGHWCVTVDADELLIYPDWDRRDLKMLTAHLDQRGIPGMGALMLDLYPQGPLDQPEAAEDAPLTSRLQWFDAEPYRSTAISPKRNRWVQGGVRERIFFAETPDRAPTLNKLPLIRWNWRYAYVNSTHSALPPALNDLYDGPGKLQLSGVLLHGKFLPDIVRRSQEELVRRQHFSDPDAYRVYHQHLTEAPTFWYPRSVRYEGWRQLLDLQLMGSGDWLDETP</sequence>
<keyword evidence="2" id="KW-1185">Reference proteome</keyword>
<dbReference type="AlphaFoldDB" id="A0A934VZ32"/>
<dbReference type="Gene3D" id="3.90.550.10">
    <property type="entry name" value="Spore Coat Polysaccharide Biosynthesis Protein SpsA, Chain A"/>
    <property type="match status" value="1"/>
</dbReference>